<keyword evidence="4 6" id="KW-0472">Membrane</keyword>
<dbReference type="InterPro" id="IPR004254">
    <property type="entry name" value="AdipoR/HlyIII-related"/>
</dbReference>
<dbReference type="GO" id="GO:0006882">
    <property type="term" value="P:intracellular zinc ion homeostasis"/>
    <property type="evidence" value="ECO:0007669"/>
    <property type="project" value="TreeGrafter"/>
</dbReference>
<organism evidence="7 8">
    <name type="scientific">Botryotinia fuckeliana (strain B05.10)</name>
    <name type="common">Noble rot fungus</name>
    <name type="synonym">Botrytis cinerea</name>
    <dbReference type="NCBI Taxonomy" id="332648"/>
    <lineage>
        <taxon>Eukaryota</taxon>
        <taxon>Fungi</taxon>
        <taxon>Dikarya</taxon>
        <taxon>Ascomycota</taxon>
        <taxon>Pezizomycotina</taxon>
        <taxon>Leotiomycetes</taxon>
        <taxon>Helotiales</taxon>
        <taxon>Sclerotiniaceae</taxon>
        <taxon>Botrytis</taxon>
    </lineage>
</organism>
<dbReference type="PANTHER" id="PTHR20855">
    <property type="entry name" value="ADIPOR/PROGESTIN RECEPTOR-RELATED"/>
    <property type="match status" value="1"/>
</dbReference>
<accession>A0A384K6K1</accession>
<evidence type="ECO:0000256" key="3">
    <source>
        <dbReference type="ARBA" id="ARBA00022989"/>
    </source>
</evidence>
<feature type="transmembrane region" description="Helical" evidence="6">
    <location>
        <begin position="257"/>
        <end position="276"/>
    </location>
</feature>
<feature type="transmembrane region" description="Helical" evidence="6">
    <location>
        <begin position="196"/>
        <end position="218"/>
    </location>
</feature>
<dbReference type="Pfam" id="PF03006">
    <property type="entry name" value="HlyIII"/>
    <property type="match status" value="1"/>
</dbReference>
<evidence type="ECO:0000313" key="8">
    <source>
        <dbReference type="Proteomes" id="UP000001798"/>
    </source>
</evidence>
<evidence type="ECO:0000256" key="4">
    <source>
        <dbReference type="ARBA" id="ARBA00023136"/>
    </source>
</evidence>
<dbReference type="KEGG" id="bfu:BCIN_16g01010"/>
<dbReference type="EMBL" id="CP009820">
    <property type="protein sequence ID" value="ATZ58274.1"/>
    <property type="molecule type" value="Genomic_DNA"/>
</dbReference>
<reference evidence="7 8" key="3">
    <citation type="journal article" date="2017" name="Mol. Plant Pathol.">
        <title>A gapless genome sequence of the fungus Botrytis cinerea.</title>
        <authorList>
            <person name="Van Kan J.A."/>
            <person name="Stassen J.H."/>
            <person name="Mosbach A."/>
            <person name="Van Der Lee T.A."/>
            <person name="Faino L."/>
            <person name="Farmer A.D."/>
            <person name="Papasotiriou D.G."/>
            <person name="Zhou S."/>
            <person name="Seidl M.F."/>
            <person name="Cottam E."/>
            <person name="Edel D."/>
            <person name="Hahn M."/>
            <person name="Schwartz D.C."/>
            <person name="Dietrich R.A."/>
            <person name="Widdison S."/>
            <person name="Scalliet G."/>
        </authorList>
    </citation>
    <scope>NUCLEOTIDE SEQUENCE [LARGE SCALE GENOMIC DNA]</scope>
    <source>
        <strain evidence="7 8">B05.10</strain>
    </source>
</reference>
<comment type="subcellular location">
    <subcellularLocation>
        <location evidence="1">Membrane</location>
        <topology evidence="1">Multi-pass membrane protein</topology>
    </subcellularLocation>
</comment>
<feature type="binding site" evidence="5">
    <location>
        <position position="326"/>
    </location>
    <ligand>
        <name>Zn(2+)</name>
        <dbReference type="ChEBI" id="CHEBI:29105"/>
    </ligand>
</feature>
<feature type="binding site" evidence="5">
    <location>
        <position position="180"/>
    </location>
    <ligand>
        <name>Zn(2+)</name>
        <dbReference type="ChEBI" id="CHEBI:29105"/>
    </ligand>
</feature>
<evidence type="ECO:0000256" key="5">
    <source>
        <dbReference type="PIRSR" id="PIRSR604254-1"/>
    </source>
</evidence>
<reference evidence="7 8" key="1">
    <citation type="journal article" date="2011" name="PLoS Genet.">
        <title>Genomic analysis of the necrotrophic fungal pathogens Sclerotinia sclerotiorum and Botrytis cinerea.</title>
        <authorList>
            <person name="Amselem J."/>
            <person name="Cuomo C.A."/>
            <person name="van Kan J.A."/>
            <person name="Viaud M."/>
            <person name="Benito E.P."/>
            <person name="Couloux A."/>
            <person name="Coutinho P.M."/>
            <person name="de Vries R.P."/>
            <person name="Dyer P.S."/>
            <person name="Fillinger S."/>
            <person name="Fournier E."/>
            <person name="Gout L."/>
            <person name="Hahn M."/>
            <person name="Kohn L."/>
            <person name="Lapalu N."/>
            <person name="Plummer K.M."/>
            <person name="Pradier J.M."/>
            <person name="Quevillon E."/>
            <person name="Sharon A."/>
            <person name="Simon A."/>
            <person name="ten Have A."/>
            <person name="Tudzynski B."/>
            <person name="Tudzynski P."/>
            <person name="Wincker P."/>
            <person name="Andrew M."/>
            <person name="Anthouard V."/>
            <person name="Beever R.E."/>
            <person name="Beffa R."/>
            <person name="Benoit I."/>
            <person name="Bouzid O."/>
            <person name="Brault B."/>
            <person name="Chen Z."/>
            <person name="Choquer M."/>
            <person name="Collemare J."/>
            <person name="Cotton P."/>
            <person name="Danchin E.G."/>
            <person name="Da Silva C."/>
            <person name="Gautier A."/>
            <person name="Giraud C."/>
            <person name="Giraud T."/>
            <person name="Gonzalez C."/>
            <person name="Grossetete S."/>
            <person name="Guldener U."/>
            <person name="Henrissat B."/>
            <person name="Howlett B.J."/>
            <person name="Kodira C."/>
            <person name="Kretschmer M."/>
            <person name="Lappartient A."/>
            <person name="Leroch M."/>
            <person name="Levis C."/>
            <person name="Mauceli E."/>
            <person name="Neuveglise C."/>
            <person name="Oeser B."/>
            <person name="Pearson M."/>
            <person name="Poulain J."/>
            <person name="Poussereau N."/>
            <person name="Quesneville H."/>
            <person name="Rascle C."/>
            <person name="Schumacher J."/>
            <person name="Segurens B."/>
            <person name="Sexton A."/>
            <person name="Silva E."/>
            <person name="Sirven C."/>
            <person name="Soanes D.M."/>
            <person name="Talbot N.J."/>
            <person name="Templeton M."/>
            <person name="Yandava C."/>
            <person name="Yarden O."/>
            <person name="Zeng Q."/>
            <person name="Rollins J.A."/>
            <person name="Lebrun M.H."/>
            <person name="Dickman M."/>
        </authorList>
    </citation>
    <scope>NUCLEOTIDE SEQUENCE [LARGE SCALE GENOMIC DNA]</scope>
    <source>
        <strain evidence="7 8">B05.10</strain>
    </source>
</reference>
<protein>
    <submittedName>
        <fullName evidence="7">Uncharacterized protein</fullName>
    </submittedName>
</protein>
<keyword evidence="8" id="KW-1185">Reference proteome</keyword>
<keyword evidence="5" id="KW-0479">Metal-binding</keyword>
<dbReference type="GeneID" id="5431616"/>
<dbReference type="VEuPathDB" id="FungiDB:Bcin16g01010"/>
<feature type="transmembrane region" description="Helical" evidence="6">
    <location>
        <begin position="126"/>
        <end position="147"/>
    </location>
</feature>
<keyword evidence="5" id="KW-0862">Zinc</keyword>
<gene>
    <name evidence="7" type="ORF">BCIN_16g01010</name>
</gene>
<dbReference type="PANTHER" id="PTHR20855:SF130">
    <property type="entry name" value="HAEMOLYSIN-III FAMILY PROTEIN"/>
    <property type="match status" value="1"/>
</dbReference>
<dbReference type="AlphaFoldDB" id="A0A384K6K1"/>
<dbReference type="RefSeq" id="XP_024553675.1">
    <property type="nucleotide sequence ID" value="XM_024697858.1"/>
</dbReference>
<name>A0A384K6K1_BOTFB</name>
<feature type="transmembrane region" description="Helical" evidence="6">
    <location>
        <begin position="288"/>
        <end position="307"/>
    </location>
</feature>
<evidence type="ECO:0000313" key="7">
    <source>
        <dbReference type="EMBL" id="ATZ58274.1"/>
    </source>
</evidence>
<evidence type="ECO:0000256" key="6">
    <source>
        <dbReference type="SAM" id="Phobius"/>
    </source>
</evidence>
<feature type="transmembrane region" description="Helical" evidence="6">
    <location>
        <begin position="224"/>
        <end position="245"/>
    </location>
</feature>
<dbReference type="OrthoDB" id="529367at2759"/>
<dbReference type="Proteomes" id="UP000001798">
    <property type="component" value="Chromosome 16"/>
</dbReference>
<feature type="transmembrane region" description="Helical" evidence="6">
    <location>
        <begin position="328"/>
        <end position="348"/>
    </location>
</feature>
<keyword evidence="2 6" id="KW-0812">Transmembrane</keyword>
<proteinExistence type="predicted"/>
<evidence type="ECO:0000256" key="2">
    <source>
        <dbReference type="ARBA" id="ARBA00022692"/>
    </source>
</evidence>
<sequence>MVYTESRFSHLSYSTVGHGRTDSPTIIDNAFTPVSGIGIAIPYPVLQRTFLFDATPPPSPVYQKFKYPSSVPPSTPQGKKDLINFDKLPEWSQDNPHIHSGYRQISHSTSTCLYSCFQIHNETFNIWSHFIPCILFIILEGIIMYYLNTRYPNATIKDYIVFSFFILCATICLGISSIFHSLISHSQKGHDLWLKLDYVGIVFLIIGCFISAVYMSFFCQQTLQYAYCGMILTMSSTALVFLLLPTFQGHRWRSFRVVAFCATAVSVLIPFVHTIAQSGWNKAMEQSGMPYYFAEALLLLVGVVCFAKRWPESWIPGSFDLLGNSHQIFHLLVVLALVLHLVGLLQAFDYNYVKGECRGTSS</sequence>
<feature type="binding site" evidence="5">
    <location>
        <position position="330"/>
    </location>
    <ligand>
        <name>Zn(2+)</name>
        <dbReference type="ChEBI" id="CHEBI:29105"/>
    </ligand>
</feature>
<reference evidence="7 8" key="2">
    <citation type="journal article" date="2012" name="Eukaryot. Cell">
        <title>Genome update of Botrytis cinerea strains B05.10 and T4.</title>
        <authorList>
            <person name="Staats M."/>
            <person name="van Kan J.A."/>
        </authorList>
    </citation>
    <scope>NUCLEOTIDE SEQUENCE [LARGE SCALE GENOMIC DNA]</scope>
    <source>
        <strain evidence="7 8">B05.10</strain>
    </source>
</reference>
<evidence type="ECO:0000256" key="1">
    <source>
        <dbReference type="ARBA" id="ARBA00004141"/>
    </source>
</evidence>
<keyword evidence="3 6" id="KW-1133">Transmembrane helix</keyword>
<dbReference type="GO" id="GO:0038023">
    <property type="term" value="F:signaling receptor activity"/>
    <property type="evidence" value="ECO:0007669"/>
    <property type="project" value="TreeGrafter"/>
</dbReference>
<feature type="transmembrane region" description="Helical" evidence="6">
    <location>
        <begin position="159"/>
        <end position="184"/>
    </location>
</feature>
<dbReference type="GO" id="GO:0016020">
    <property type="term" value="C:membrane"/>
    <property type="evidence" value="ECO:0007669"/>
    <property type="project" value="UniProtKB-SubCell"/>
</dbReference>
<dbReference type="GO" id="GO:0046872">
    <property type="term" value="F:metal ion binding"/>
    <property type="evidence" value="ECO:0007669"/>
    <property type="project" value="UniProtKB-KW"/>
</dbReference>